<protein>
    <submittedName>
        <fullName evidence="2">Uncharacterized protein</fullName>
    </submittedName>
</protein>
<evidence type="ECO:0000313" key="3">
    <source>
        <dbReference type="Proteomes" id="UP001168990"/>
    </source>
</evidence>
<gene>
    <name evidence="2" type="ORF">PV328_008946</name>
</gene>
<organism evidence="2 3">
    <name type="scientific">Microctonus aethiopoides</name>
    <dbReference type="NCBI Taxonomy" id="144406"/>
    <lineage>
        <taxon>Eukaryota</taxon>
        <taxon>Metazoa</taxon>
        <taxon>Ecdysozoa</taxon>
        <taxon>Arthropoda</taxon>
        <taxon>Hexapoda</taxon>
        <taxon>Insecta</taxon>
        <taxon>Pterygota</taxon>
        <taxon>Neoptera</taxon>
        <taxon>Endopterygota</taxon>
        <taxon>Hymenoptera</taxon>
        <taxon>Apocrita</taxon>
        <taxon>Ichneumonoidea</taxon>
        <taxon>Braconidae</taxon>
        <taxon>Euphorinae</taxon>
        <taxon>Microctonus</taxon>
    </lineage>
</organism>
<evidence type="ECO:0000256" key="1">
    <source>
        <dbReference type="SAM" id="MobiDB-lite"/>
    </source>
</evidence>
<name>A0AA39FKK3_9HYME</name>
<dbReference type="AlphaFoldDB" id="A0AA39FKK3"/>
<dbReference type="Proteomes" id="UP001168990">
    <property type="component" value="Unassembled WGS sequence"/>
</dbReference>
<reference evidence="2" key="2">
    <citation type="submission" date="2023-03" db="EMBL/GenBank/DDBJ databases">
        <authorList>
            <person name="Inwood S.N."/>
            <person name="Skelly J.G."/>
            <person name="Guhlin J."/>
            <person name="Harrop T.W.R."/>
            <person name="Goldson S.G."/>
            <person name="Dearden P.K."/>
        </authorList>
    </citation>
    <scope>NUCLEOTIDE SEQUENCE</scope>
    <source>
        <strain evidence="2">Irish</strain>
        <tissue evidence="2">Whole body</tissue>
    </source>
</reference>
<sequence length="107" mass="11684">MTMIVIKRCKTHRRMSCYDVCVIVTAAAPPPPPPSPPPPPPTLPSPSPLHHISTFNFHSFFTTRLLPRPPGRDSQVVFTSPLVASRPPQTGLLGVTRVLLTIAARSR</sequence>
<keyword evidence="3" id="KW-1185">Reference proteome</keyword>
<feature type="compositionally biased region" description="Pro residues" evidence="1">
    <location>
        <begin position="28"/>
        <end position="47"/>
    </location>
</feature>
<comment type="caution">
    <text evidence="2">The sequence shown here is derived from an EMBL/GenBank/DDBJ whole genome shotgun (WGS) entry which is preliminary data.</text>
</comment>
<feature type="region of interest" description="Disordered" evidence="1">
    <location>
        <begin position="28"/>
        <end position="48"/>
    </location>
</feature>
<evidence type="ECO:0000313" key="2">
    <source>
        <dbReference type="EMBL" id="KAK0171193.1"/>
    </source>
</evidence>
<proteinExistence type="predicted"/>
<accession>A0AA39FKK3</accession>
<dbReference type="EMBL" id="JAQQBS010000003">
    <property type="protein sequence ID" value="KAK0171193.1"/>
    <property type="molecule type" value="Genomic_DNA"/>
</dbReference>
<reference evidence="2" key="1">
    <citation type="journal article" date="2023" name="bioRxiv">
        <title>Scaffold-level genome assemblies of two parasitoid biocontrol wasps reveal the parthenogenesis mechanism and an associated novel virus.</title>
        <authorList>
            <person name="Inwood S."/>
            <person name="Skelly J."/>
            <person name="Guhlin J."/>
            <person name="Harrop T."/>
            <person name="Goldson S."/>
            <person name="Dearden P."/>
        </authorList>
    </citation>
    <scope>NUCLEOTIDE SEQUENCE</scope>
    <source>
        <strain evidence="2">Irish</strain>
        <tissue evidence="2">Whole body</tissue>
    </source>
</reference>